<dbReference type="SMART" id="SM01117">
    <property type="entry name" value="Cyt-b5"/>
    <property type="match status" value="1"/>
</dbReference>
<name>A0ABD1WD17_9LAMI</name>
<feature type="domain" description="Cytochrome b5 heme-binding" evidence="6">
    <location>
        <begin position="5"/>
        <end position="114"/>
    </location>
</feature>
<sequence length="167" mass="18589">MPTLTKLYSMEEASQHNTQEDCWVVIDGKLSVELSSRLAMTRGVKWARAGEATFAEAHLFLRFMTLSSYLDEHPGGDDVLLRATGKDATDEFEDAGHSKSARELMESFCIGELDPTSPAIPELEIVSNKQELQSIPQKVINLSKQYWVVPVAVGLSVVVGFLYLRKK</sequence>
<dbReference type="Gene3D" id="3.10.120.10">
    <property type="entry name" value="Cytochrome b5-like heme/steroid binding domain"/>
    <property type="match status" value="1"/>
</dbReference>
<keyword evidence="2 5" id="KW-0479">Metal-binding</keyword>
<dbReference type="InterPro" id="IPR050668">
    <property type="entry name" value="Cytochrome_b5"/>
</dbReference>
<gene>
    <name evidence="7" type="ORF">Fot_15851</name>
</gene>
<evidence type="ECO:0000256" key="4">
    <source>
        <dbReference type="ARBA" id="ARBA00038168"/>
    </source>
</evidence>
<comment type="similarity">
    <text evidence="4 5">Belongs to the cytochrome b5 family.</text>
</comment>
<keyword evidence="5" id="KW-0812">Transmembrane</keyword>
<evidence type="ECO:0000256" key="2">
    <source>
        <dbReference type="ARBA" id="ARBA00022723"/>
    </source>
</evidence>
<evidence type="ECO:0000256" key="1">
    <source>
        <dbReference type="ARBA" id="ARBA00022617"/>
    </source>
</evidence>
<proteinExistence type="inferred from homology"/>
<evidence type="ECO:0000313" key="8">
    <source>
        <dbReference type="Proteomes" id="UP001604277"/>
    </source>
</evidence>
<dbReference type="GO" id="GO:0020037">
    <property type="term" value="F:heme binding"/>
    <property type="evidence" value="ECO:0007669"/>
    <property type="project" value="UniProtKB-UniRule"/>
</dbReference>
<evidence type="ECO:0000256" key="5">
    <source>
        <dbReference type="RuleBase" id="RU362121"/>
    </source>
</evidence>
<keyword evidence="3 5" id="KW-0408">Iron</keyword>
<dbReference type="Proteomes" id="UP001604277">
    <property type="component" value="Unassembled WGS sequence"/>
</dbReference>
<comment type="caution">
    <text evidence="7">The sequence shown here is derived from an EMBL/GenBank/DDBJ whole genome shotgun (WGS) entry which is preliminary data.</text>
</comment>
<dbReference type="InterPro" id="IPR036400">
    <property type="entry name" value="Cyt_B5-like_heme/steroid_sf"/>
</dbReference>
<dbReference type="PROSITE" id="PS00191">
    <property type="entry name" value="CYTOCHROME_B5_1"/>
    <property type="match status" value="1"/>
</dbReference>
<protein>
    <submittedName>
        <fullName evidence="7">Cytochrome</fullName>
    </submittedName>
</protein>
<dbReference type="InterPro" id="IPR001199">
    <property type="entry name" value="Cyt_B5-like_heme/steroid-bd"/>
</dbReference>
<reference evidence="8" key="1">
    <citation type="submission" date="2024-07" db="EMBL/GenBank/DDBJ databases">
        <title>Two chromosome-level genome assemblies of Korean endemic species Abeliophyllum distichum and Forsythia ovata (Oleaceae).</title>
        <authorList>
            <person name="Jang H."/>
        </authorList>
    </citation>
    <scope>NUCLEOTIDE SEQUENCE [LARGE SCALE GENOMIC DNA]</scope>
</reference>
<dbReference type="AlphaFoldDB" id="A0ABD1WD17"/>
<dbReference type="PROSITE" id="PS50255">
    <property type="entry name" value="CYTOCHROME_B5_2"/>
    <property type="match status" value="1"/>
</dbReference>
<dbReference type="EMBL" id="JBFOLJ010000004">
    <property type="protein sequence ID" value="KAL2546618.1"/>
    <property type="molecule type" value="Genomic_DNA"/>
</dbReference>
<dbReference type="PRINTS" id="PR00363">
    <property type="entry name" value="CYTOCHROMEB5"/>
</dbReference>
<dbReference type="GO" id="GO:0046872">
    <property type="term" value="F:metal ion binding"/>
    <property type="evidence" value="ECO:0007669"/>
    <property type="project" value="UniProtKB-UniRule"/>
</dbReference>
<keyword evidence="5" id="KW-0472">Membrane</keyword>
<dbReference type="PANTHER" id="PTHR19359">
    <property type="entry name" value="CYTOCHROME B5"/>
    <property type="match status" value="1"/>
</dbReference>
<dbReference type="Pfam" id="PF00173">
    <property type="entry name" value="Cyt-b5"/>
    <property type="match status" value="1"/>
</dbReference>
<evidence type="ECO:0000256" key="3">
    <source>
        <dbReference type="ARBA" id="ARBA00023004"/>
    </source>
</evidence>
<dbReference type="SUPFAM" id="SSF55856">
    <property type="entry name" value="Cytochrome b5-like heme/steroid binding domain"/>
    <property type="match status" value="2"/>
</dbReference>
<accession>A0ABD1WD17</accession>
<keyword evidence="8" id="KW-1185">Reference proteome</keyword>
<dbReference type="InterPro" id="IPR018506">
    <property type="entry name" value="Cyt_B5_heme-BS"/>
</dbReference>
<evidence type="ECO:0000313" key="7">
    <source>
        <dbReference type="EMBL" id="KAL2546618.1"/>
    </source>
</evidence>
<keyword evidence="1 5" id="KW-0349">Heme</keyword>
<keyword evidence="5" id="KW-1133">Transmembrane helix</keyword>
<organism evidence="7 8">
    <name type="scientific">Forsythia ovata</name>
    <dbReference type="NCBI Taxonomy" id="205694"/>
    <lineage>
        <taxon>Eukaryota</taxon>
        <taxon>Viridiplantae</taxon>
        <taxon>Streptophyta</taxon>
        <taxon>Embryophyta</taxon>
        <taxon>Tracheophyta</taxon>
        <taxon>Spermatophyta</taxon>
        <taxon>Magnoliopsida</taxon>
        <taxon>eudicotyledons</taxon>
        <taxon>Gunneridae</taxon>
        <taxon>Pentapetalae</taxon>
        <taxon>asterids</taxon>
        <taxon>lamiids</taxon>
        <taxon>Lamiales</taxon>
        <taxon>Oleaceae</taxon>
        <taxon>Forsythieae</taxon>
        <taxon>Forsythia</taxon>
    </lineage>
</organism>
<feature type="transmembrane region" description="Helical" evidence="5">
    <location>
        <begin position="146"/>
        <end position="164"/>
    </location>
</feature>
<dbReference type="PANTHER" id="PTHR19359:SF25">
    <property type="entry name" value="CYTOCHROME B5 HEME-BINDING DOMAIN-CONTAINING PROTEIN"/>
    <property type="match status" value="1"/>
</dbReference>
<evidence type="ECO:0000259" key="6">
    <source>
        <dbReference type="PROSITE" id="PS50255"/>
    </source>
</evidence>